<dbReference type="CDD" id="cd00371">
    <property type="entry name" value="HMA"/>
    <property type="match status" value="1"/>
</dbReference>
<dbReference type="SUPFAM" id="SSF51905">
    <property type="entry name" value="FAD/NAD(P)-binding domain"/>
    <property type="match status" value="1"/>
</dbReference>
<dbReference type="PANTHER" id="PTHR43014:SF2">
    <property type="entry name" value="MERCURIC REDUCTASE"/>
    <property type="match status" value="1"/>
</dbReference>
<proteinExistence type="inferred from homology"/>
<evidence type="ECO:0000256" key="3">
    <source>
        <dbReference type="ARBA" id="ARBA00011738"/>
    </source>
</evidence>
<evidence type="ECO:0000256" key="8">
    <source>
        <dbReference type="ARBA" id="ARBA00022723"/>
    </source>
</evidence>
<dbReference type="Gene3D" id="3.30.70.100">
    <property type="match status" value="1"/>
</dbReference>
<dbReference type="PANTHER" id="PTHR43014">
    <property type="entry name" value="MERCURIC REDUCTASE"/>
    <property type="match status" value="1"/>
</dbReference>
<comment type="catalytic activity">
    <reaction evidence="16">
        <text>Hg + NADP(+) + H(+) = Hg(2+) + NADPH</text>
        <dbReference type="Rhea" id="RHEA:23856"/>
        <dbReference type="ChEBI" id="CHEBI:15378"/>
        <dbReference type="ChEBI" id="CHEBI:16170"/>
        <dbReference type="ChEBI" id="CHEBI:16793"/>
        <dbReference type="ChEBI" id="CHEBI:57783"/>
        <dbReference type="ChEBI" id="CHEBI:58349"/>
        <dbReference type="EC" id="1.16.1.1"/>
    </reaction>
</comment>
<dbReference type="InterPro" id="IPR006121">
    <property type="entry name" value="HMA_dom"/>
</dbReference>
<reference evidence="18" key="1">
    <citation type="submission" date="2013-08" db="EMBL/GenBank/DDBJ databases">
        <authorList>
            <person name="Mendez C."/>
            <person name="Richter M."/>
            <person name="Ferrer M."/>
            <person name="Sanchez J."/>
        </authorList>
    </citation>
    <scope>NUCLEOTIDE SEQUENCE</scope>
</reference>
<dbReference type="GO" id="GO:0050787">
    <property type="term" value="P:detoxification of mercury ion"/>
    <property type="evidence" value="ECO:0007669"/>
    <property type="project" value="InterPro"/>
</dbReference>
<dbReference type="InterPro" id="IPR004099">
    <property type="entry name" value="Pyr_nucl-diS_OxRdtase_dimer"/>
</dbReference>
<keyword evidence="6" id="KW-0475">Mercuric resistance</keyword>
<comment type="caution">
    <text evidence="18">The sequence shown here is derived from an EMBL/GenBank/DDBJ whole genome shotgun (WGS) entry which is preliminary data.</text>
</comment>
<dbReference type="GO" id="GO:0003955">
    <property type="term" value="F:NAD(P)H dehydrogenase (quinone) activity"/>
    <property type="evidence" value="ECO:0007669"/>
    <property type="project" value="TreeGrafter"/>
</dbReference>
<dbReference type="Pfam" id="PF00403">
    <property type="entry name" value="HMA"/>
    <property type="match status" value="1"/>
</dbReference>
<dbReference type="EMBL" id="AUZY01004609">
    <property type="protein sequence ID" value="EQD62468.1"/>
    <property type="molecule type" value="Genomic_DNA"/>
</dbReference>
<name>T1B1L8_9ZZZZ</name>
<dbReference type="InterPro" id="IPR021179">
    <property type="entry name" value="Mercury_reductase_MerA"/>
</dbReference>
<dbReference type="AlphaFoldDB" id="T1B1L8"/>
<dbReference type="InterPro" id="IPR012999">
    <property type="entry name" value="Pyr_OxRdtase_I_AS"/>
</dbReference>
<evidence type="ECO:0000256" key="6">
    <source>
        <dbReference type="ARBA" id="ARBA00022466"/>
    </source>
</evidence>
<dbReference type="Pfam" id="PF02852">
    <property type="entry name" value="Pyr_redox_dim"/>
    <property type="match status" value="1"/>
</dbReference>
<dbReference type="PRINTS" id="PR00368">
    <property type="entry name" value="FADPNR"/>
</dbReference>
<keyword evidence="12" id="KW-0560">Oxidoreductase</keyword>
<evidence type="ECO:0000256" key="12">
    <source>
        <dbReference type="ARBA" id="ARBA00023002"/>
    </source>
</evidence>
<evidence type="ECO:0000256" key="16">
    <source>
        <dbReference type="ARBA" id="ARBA00048984"/>
    </source>
</evidence>
<sequence>MLMNETIRLRITGMTCEHCARTIEKSLNALPGVRARVSFPDALAEIEQHDQGSIERLVEVIRTEGYGTEPLHPDTRHPLRDEPASHLQVAIVGSGSAAFACAIRAARGGAQVTLIEQGILGGTCVNVGCVPSKILIQAASVADHMQHHPFDGIGRVTPEVDRRRLLTQQQARVNELRQAKYQHVLDDHPGISLLHGHARFTAPTRLSVTGPDGAATTVEADRILIATGATPSMPPIPGLQDTPYWTSTEALVAEDPPEHLIVLGGSVVGLELAQAFLRLGSRVTVIEVMTRLLPREDEAISTTLALFLERDGMRLIKGTATQSVSHSGRQFGVNIGTELISGDRLLVATGRTPHTAGLGLASIGLETERNGAIRVDDHLRTSVEHVYAAGDCTNQPQFVYVAAAGGTRAAINMLGGDAALDLSSMPAVVFTDPQVATVGLTETVAREQGVTVASRTLTLDQVPRALANFKTDGFIKLVAEMPGGRLVGAQILAPEAGEIITIAALAIRQKLTVYTLADTLFPYLVMAEGIKLCAQTFSLDITQLSCCAG</sequence>
<reference evidence="18" key="2">
    <citation type="journal article" date="2014" name="ISME J.">
        <title>Microbial stratification in low pH oxic and suboxic macroscopic growths along an acid mine drainage.</title>
        <authorList>
            <person name="Mendez-Garcia C."/>
            <person name="Mesa V."/>
            <person name="Sprenger R.R."/>
            <person name="Richter M."/>
            <person name="Diez M.S."/>
            <person name="Solano J."/>
            <person name="Bargiela R."/>
            <person name="Golyshina O.V."/>
            <person name="Manteca A."/>
            <person name="Ramos J.L."/>
            <person name="Gallego J.R."/>
            <person name="Llorente I."/>
            <person name="Martins Dos Santos V.A."/>
            <person name="Jensen O.N."/>
            <person name="Pelaez A.I."/>
            <person name="Sanchez J."/>
            <person name="Ferrer M."/>
        </authorList>
    </citation>
    <scope>NUCLEOTIDE SEQUENCE</scope>
</reference>
<dbReference type="InterPro" id="IPR036188">
    <property type="entry name" value="FAD/NAD-bd_sf"/>
</dbReference>
<evidence type="ECO:0000256" key="7">
    <source>
        <dbReference type="ARBA" id="ARBA00022630"/>
    </source>
</evidence>
<evidence type="ECO:0000256" key="1">
    <source>
        <dbReference type="ARBA" id="ARBA00001974"/>
    </source>
</evidence>
<dbReference type="Gene3D" id="3.50.50.60">
    <property type="entry name" value="FAD/NAD(P)-binding domain"/>
    <property type="match status" value="2"/>
</dbReference>
<comment type="cofactor">
    <cofactor evidence="1">
        <name>FAD</name>
        <dbReference type="ChEBI" id="CHEBI:57692"/>
    </cofactor>
</comment>
<keyword evidence="10" id="KW-0521">NADP</keyword>
<dbReference type="EC" id="1.16.1.1" evidence="4"/>
<evidence type="ECO:0000256" key="13">
    <source>
        <dbReference type="ARBA" id="ARBA00023157"/>
    </source>
</evidence>
<dbReference type="GO" id="GO:0050661">
    <property type="term" value="F:NADP binding"/>
    <property type="evidence" value="ECO:0007669"/>
    <property type="project" value="InterPro"/>
</dbReference>
<dbReference type="GO" id="GO:0016668">
    <property type="term" value="F:oxidoreductase activity, acting on a sulfur group of donors, NAD(P) as acceptor"/>
    <property type="evidence" value="ECO:0007669"/>
    <property type="project" value="InterPro"/>
</dbReference>
<evidence type="ECO:0000256" key="11">
    <source>
        <dbReference type="ARBA" id="ARBA00022914"/>
    </source>
</evidence>
<organism evidence="18">
    <name type="scientific">mine drainage metagenome</name>
    <dbReference type="NCBI Taxonomy" id="410659"/>
    <lineage>
        <taxon>unclassified sequences</taxon>
        <taxon>metagenomes</taxon>
        <taxon>ecological metagenomes</taxon>
    </lineage>
</organism>
<evidence type="ECO:0000256" key="14">
    <source>
        <dbReference type="ARBA" id="ARBA00023284"/>
    </source>
</evidence>
<evidence type="ECO:0000256" key="15">
    <source>
        <dbReference type="ARBA" id="ARBA00031725"/>
    </source>
</evidence>
<comment type="subunit">
    <text evidence="3">Homodimer.</text>
</comment>
<dbReference type="PRINTS" id="PR00411">
    <property type="entry name" value="PNDRDTASEI"/>
</dbReference>
<dbReference type="GO" id="GO:0045340">
    <property type="term" value="F:mercury ion binding"/>
    <property type="evidence" value="ECO:0007669"/>
    <property type="project" value="InterPro"/>
</dbReference>
<dbReference type="Gene3D" id="3.30.390.30">
    <property type="match status" value="1"/>
</dbReference>
<dbReference type="InterPro" id="IPR023753">
    <property type="entry name" value="FAD/NAD-binding_dom"/>
</dbReference>
<dbReference type="GO" id="GO:0050660">
    <property type="term" value="F:flavin adenine dinucleotide binding"/>
    <property type="evidence" value="ECO:0007669"/>
    <property type="project" value="InterPro"/>
</dbReference>
<evidence type="ECO:0000256" key="2">
    <source>
        <dbReference type="ARBA" id="ARBA00007532"/>
    </source>
</evidence>
<evidence type="ECO:0000256" key="10">
    <source>
        <dbReference type="ARBA" id="ARBA00022857"/>
    </source>
</evidence>
<evidence type="ECO:0000259" key="17">
    <source>
        <dbReference type="PROSITE" id="PS50846"/>
    </source>
</evidence>
<dbReference type="Pfam" id="PF07992">
    <property type="entry name" value="Pyr_redox_2"/>
    <property type="match status" value="1"/>
</dbReference>
<dbReference type="NCBIfam" id="NF010311">
    <property type="entry name" value="PRK13748.1"/>
    <property type="match status" value="1"/>
</dbReference>
<dbReference type="GO" id="GO:0016152">
    <property type="term" value="F:mercury (II) reductase (NADP+) activity"/>
    <property type="evidence" value="ECO:0007669"/>
    <property type="project" value="UniProtKB-EC"/>
</dbReference>
<dbReference type="PROSITE" id="PS01047">
    <property type="entry name" value="HMA_1"/>
    <property type="match status" value="1"/>
</dbReference>
<dbReference type="InterPro" id="IPR036163">
    <property type="entry name" value="HMA_dom_sf"/>
</dbReference>
<evidence type="ECO:0000256" key="9">
    <source>
        <dbReference type="ARBA" id="ARBA00022827"/>
    </source>
</evidence>
<accession>T1B1L8</accession>
<dbReference type="InterPro" id="IPR016156">
    <property type="entry name" value="FAD/NAD-linked_Rdtase_dimer_sf"/>
</dbReference>
<keyword evidence="7" id="KW-0285">Flavoprotein</keyword>
<gene>
    <name evidence="18" type="ORF">B1B_07238</name>
</gene>
<keyword evidence="13" id="KW-1015">Disulfide bond</keyword>
<evidence type="ECO:0000313" key="18">
    <source>
        <dbReference type="EMBL" id="EQD62468.1"/>
    </source>
</evidence>
<keyword evidence="8" id="KW-0479">Metal-binding</keyword>
<dbReference type="PIRSF" id="PIRSF000350">
    <property type="entry name" value="Mercury_reductase_MerA"/>
    <property type="match status" value="1"/>
</dbReference>
<keyword evidence="11" id="KW-0476">Mercury</keyword>
<feature type="domain" description="HMA" evidence="17">
    <location>
        <begin position="5"/>
        <end position="69"/>
    </location>
</feature>
<keyword evidence="9" id="KW-0274">FAD</keyword>
<evidence type="ECO:0000256" key="5">
    <source>
        <dbReference type="ARBA" id="ARBA00014791"/>
    </source>
</evidence>
<dbReference type="PROSITE" id="PS50846">
    <property type="entry name" value="HMA_2"/>
    <property type="match status" value="1"/>
</dbReference>
<protein>
    <recommendedName>
        <fullName evidence="5">Mercuric reductase</fullName>
        <ecNumber evidence="4">1.16.1.1</ecNumber>
    </recommendedName>
    <alternativeName>
        <fullName evidence="15">Hg(II) reductase</fullName>
    </alternativeName>
</protein>
<dbReference type="PROSITE" id="PS00076">
    <property type="entry name" value="PYRIDINE_REDOX_1"/>
    <property type="match status" value="1"/>
</dbReference>
<dbReference type="SUPFAM" id="SSF55008">
    <property type="entry name" value="HMA, heavy metal-associated domain"/>
    <property type="match status" value="1"/>
</dbReference>
<comment type="similarity">
    <text evidence="2">Belongs to the class-I pyridine nucleotide-disulfide oxidoreductase family.</text>
</comment>
<dbReference type="FunFam" id="3.30.390.30:FF:000001">
    <property type="entry name" value="Dihydrolipoyl dehydrogenase"/>
    <property type="match status" value="1"/>
</dbReference>
<dbReference type="NCBIfam" id="TIGR02053">
    <property type="entry name" value="MerA"/>
    <property type="match status" value="1"/>
</dbReference>
<evidence type="ECO:0000256" key="4">
    <source>
        <dbReference type="ARBA" id="ARBA00012661"/>
    </source>
</evidence>
<dbReference type="InterPro" id="IPR017969">
    <property type="entry name" value="Heavy-metal-associated_CS"/>
</dbReference>
<keyword evidence="14" id="KW-0676">Redox-active center</keyword>
<dbReference type="SUPFAM" id="SSF55424">
    <property type="entry name" value="FAD/NAD-linked reductases, dimerisation (C-terminal) domain"/>
    <property type="match status" value="1"/>
</dbReference>
<dbReference type="InterPro" id="IPR001100">
    <property type="entry name" value="Pyr_nuc-diS_OxRdtase"/>
</dbReference>